<evidence type="ECO:0000313" key="10">
    <source>
        <dbReference type="EMBL" id="MBU8867736.1"/>
    </source>
</evidence>
<feature type="transmembrane region" description="Helical" evidence="7">
    <location>
        <begin position="210"/>
        <end position="231"/>
    </location>
</feature>
<keyword evidence="2 7" id="KW-0813">Transport</keyword>
<dbReference type="Proteomes" id="UP000824166">
    <property type="component" value="Unassembled WGS sequence"/>
</dbReference>
<evidence type="ECO:0000259" key="9">
    <source>
        <dbReference type="PROSITE" id="PS50928"/>
    </source>
</evidence>
<evidence type="ECO:0000256" key="5">
    <source>
        <dbReference type="ARBA" id="ARBA00022989"/>
    </source>
</evidence>
<name>A0ABS6I7N6_9MICC</name>
<feature type="transmembrane region" description="Helical" evidence="7">
    <location>
        <begin position="70"/>
        <end position="94"/>
    </location>
</feature>
<feature type="transmembrane region" description="Helical" evidence="7">
    <location>
        <begin position="168"/>
        <end position="190"/>
    </location>
</feature>
<dbReference type="InterPro" id="IPR051393">
    <property type="entry name" value="ABC_transporter_permease"/>
</dbReference>
<keyword evidence="6 7" id="KW-0472">Membrane</keyword>
<dbReference type="PANTHER" id="PTHR30193">
    <property type="entry name" value="ABC TRANSPORTER PERMEASE PROTEIN"/>
    <property type="match status" value="1"/>
</dbReference>
<comment type="similarity">
    <text evidence="7">Belongs to the binding-protein-dependent transport system permease family.</text>
</comment>
<comment type="caution">
    <text evidence="10">The sequence shown here is derived from an EMBL/GenBank/DDBJ whole genome shotgun (WGS) entry which is preliminary data.</text>
</comment>
<dbReference type="InterPro" id="IPR000515">
    <property type="entry name" value="MetI-like"/>
</dbReference>
<evidence type="ECO:0000256" key="1">
    <source>
        <dbReference type="ARBA" id="ARBA00004651"/>
    </source>
</evidence>
<evidence type="ECO:0000256" key="3">
    <source>
        <dbReference type="ARBA" id="ARBA00022475"/>
    </source>
</evidence>
<gene>
    <name evidence="10" type="ORF">KSW38_15720</name>
</gene>
<dbReference type="CDD" id="cd06261">
    <property type="entry name" value="TM_PBP2"/>
    <property type="match status" value="1"/>
</dbReference>
<evidence type="ECO:0000256" key="6">
    <source>
        <dbReference type="ARBA" id="ARBA00023136"/>
    </source>
</evidence>
<dbReference type="PANTHER" id="PTHR30193:SF41">
    <property type="entry name" value="DIACETYLCHITOBIOSE UPTAKE SYSTEM PERMEASE PROTEIN NGCF"/>
    <property type="match status" value="1"/>
</dbReference>
<keyword evidence="5 7" id="KW-1133">Transmembrane helix</keyword>
<sequence>MAGNARLLRQGPRLHRQVTPGREAGPCHASRSPKSAPNQRIPVASDTIIPATRNAGSTVRRSTSGRRTQVTAAYLFVLPFFIVFIAMLVIPLGYAGYLSLFKSQLIGGLSFAGLSNYVQAITDPEFLAGIGRMGIFLLVQVPIMLGIALFLALALDSGRARGSKALRLLYFVPYAVPGVVATLMWGYLYGPDFGPFAQLFHTFGLDAPNFLGQQSILGSMMNIVTWEFVGYNMIIMYAALRGIPGELYEAAEIDGASQFRIAWNIKIPAIRPAIILTVIFSIIGTFQLFNEPSLLDAIAPNAVTNGFTPNFYAYNLAFVNQDVNYAAAIAFLLGIVIAIVSYVVQVQTQRGERRQRKASK</sequence>
<accession>A0ABS6I7N6</accession>
<evidence type="ECO:0000256" key="8">
    <source>
        <dbReference type="SAM" id="MobiDB-lite"/>
    </source>
</evidence>
<feature type="domain" description="ABC transmembrane type-1" evidence="9">
    <location>
        <begin position="130"/>
        <end position="344"/>
    </location>
</feature>
<evidence type="ECO:0000256" key="4">
    <source>
        <dbReference type="ARBA" id="ARBA00022692"/>
    </source>
</evidence>
<dbReference type="PROSITE" id="PS50928">
    <property type="entry name" value="ABC_TM1"/>
    <property type="match status" value="1"/>
</dbReference>
<organism evidence="10 11">
    <name type="scientific">Paenarthrobacter aromaticivorans</name>
    <dbReference type="NCBI Taxonomy" id="2849150"/>
    <lineage>
        <taxon>Bacteria</taxon>
        <taxon>Bacillati</taxon>
        <taxon>Actinomycetota</taxon>
        <taxon>Actinomycetes</taxon>
        <taxon>Micrococcales</taxon>
        <taxon>Micrococcaceae</taxon>
        <taxon>Paenarthrobacter</taxon>
    </lineage>
</organism>
<feature type="transmembrane region" description="Helical" evidence="7">
    <location>
        <begin position="133"/>
        <end position="156"/>
    </location>
</feature>
<feature type="region of interest" description="Disordered" evidence="8">
    <location>
        <begin position="11"/>
        <end position="40"/>
    </location>
</feature>
<comment type="subcellular location">
    <subcellularLocation>
        <location evidence="1 7">Cell membrane</location>
        <topology evidence="1 7">Multi-pass membrane protein</topology>
    </subcellularLocation>
</comment>
<evidence type="ECO:0000256" key="2">
    <source>
        <dbReference type="ARBA" id="ARBA00022448"/>
    </source>
</evidence>
<reference evidence="10 11" key="1">
    <citation type="submission" date="2021-06" db="EMBL/GenBank/DDBJ databases">
        <authorList>
            <person name="Jeong J.W."/>
        </authorList>
    </citation>
    <scope>NUCLEOTIDE SEQUENCE [LARGE SCALE GENOMIC DNA]</scope>
    <source>
        <strain evidence="10 11">MMS21-TAE1-1</strain>
    </source>
</reference>
<feature type="transmembrane region" description="Helical" evidence="7">
    <location>
        <begin position="269"/>
        <end position="289"/>
    </location>
</feature>
<dbReference type="Pfam" id="PF00528">
    <property type="entry name" value="BPD_transp_1"/>
    <property type="match status" value="1"/>
</dbReference>
<dbReference type="EMBL" id="JAHOPC010000010">
    <property type="protein sequence ID" value="MBU8867736.1"/>
    <property type="molecule type" value="Genomic_DNA"/>
</dbReference>
<evidence type="ECO:0000313" key="11">
    <source>
        <dbReference type="Proteomes" id="UP000824166"/>
    </source>
</evidence>
<proteinExistence type="inferred from homology"/>
<feature type="transmembrane region" description="Helical" evidence="7">
    <location>
        <begin position="325"/>
        <end position="344"/>
    </location>
</feature>
<protein>
    <submittedName>
        <fullName evidence="10">Sugar ABC transporter permease</fullName>
    </submittedName>
</protein>
<evidence type="ECO:0000256" key="7">
    <source>
        <dbReference type="RuleBase" id="RU363032"/>
    </source>
</evidence>
<keyword evidence="3" id="KW-1003">Cell membrane</keyword>
<keyword evidence="11" id="KW-1185">Reference proteome</keyword>
<keyword evidence="4 7" id="KW-0812">Transmembrane</keyword>